<dbReference type="Proteomes" id="UP000624244">
    <property type="component" value="Unassembled WGS sequence"/>
</dbReference>
<evidence type="ECO:0000256" key="4">
    <source>
        <dbReference type="RuleBase" id="RU000363"/>
    </source>
</evidence>
<protein>
    <recommendedName>
        <fullName evidence="7">15-hydroxyprostaglandin dehydrogenase</fullName>
    </recommendedName>
</protein>
<reference evidence="5" key="1">
    <citation type="submission" date="2019-11" db="EMBL/GenBank/DDBJ databases">
        <title>Bipolaris sorokiniana Genome sequencing.</title>
        <authorList>
            <person name="Wang H."/>
        </authorList>
    </citation>
    <scope>NUCLEOTIDE SEQUENCE</scope>
</reference>
<gene>
    <name evidence="5" type="ORF">GGP41_008133</name>
</gene>
<proteinExistence type="inferred from homology"/>
<dbReference type="AlphaFoldDB" id="A0A8H6DYL5"/>
<dbReference type="GO" id="GO:0005737">
    <property type="term" value="C:cytoplasm"/>
    <property type="evidence" value="ECO:0007669"/>
    <property type="project" value="TreeGrafter"/>
</dbReference>
<dbReference type="InterPro" id="IPR020904">
    <property type="entry name" value="Sc_DH/Rdtase_CS"/>
</dbReference>
<dbReference type="EMBL" id="WNKQ01000003">
    <property type="protein sequence ID" value="KAF5852749.1"/>
    <property type="molecule type" value="Genomic_DNA"/>
</dbReference>
<comment type="caution">
    <text evidence="5">The sequence shown here is derived from an EMBL/GenBank/DDBJ whole genome shotgun (WGS) entry which is preliminary data.</text>
</comment>
<dbReference type="PANTHER" id="PTHR44229">
    <property type="entry name" value="15-HYDROXYPROSTAGLANDIN DEHYDROGENASE [NAD(+)]"/>
    <property type="match status" value="1"/>
</dbReference>
<dbReference type="SUPFAM" id="SSF51735">
    <property type="entry name" value="NAD(P)-binding Rossmann-fold domains"/>
    <property type="match status" value="1"/>
</dbReference>
<name>A0A8H6DYL5_COCSA</name>
<dbReference type="PANTHER" id="PTHR44229:SF4">
    <property type="entry name" value="15-HYDROXYPROSTAGLANDIN DEHYDROGENASE [NAD(+)]"/>
    <property type="match status" value="1"/>
</dbReference>
<dbReference type="GO" id="GO:0016616">
    <property type="term" value="F:oxidoreductase activity, acting on the CH-OH group of donors, NAD or NADP as acceptor"/>
    <property type="evidence" value="ECO:0007669"/>
    <property type="project" value="TreeGrafter"/>
</dbReference>
<dbReference type="PROSITE" id="PS00061">
    <property type="entry name" value="ADH_SHORT"/>
    <property type="match status" value="1"/>
</dbReference>
<evidence type="ECO:0000256" key="1">
    <source>
        <dbReference type="ARBA" id="ARBA00006484"/>
    </source>
</evidence>
<dbReference type="PRINTS" id="PR00080">
    <property type="entry name" value="SDRFAMILY"/>
</dbReference>
<keyword evidence="2" id="KW-0521">NADP</keyword>
<dbReference type="OMA" id="AGAEHNN"/>
<sequence length="271" mass="29431">MTSTERTSAQVALITGGASGIGLFVAKHLVGQGWNVMIVDYNEEGGRKAARDLGEDKALFTRADVADYDQQAKAFVATWKQWSRLDFVFANAGILDRTNMYELAKEREDGTPMKPDTSVIDICLTAVVYSAYIALHYFRKNPGETGKLVSTASLAGLYPSLHLPMYTAAKHGVVGITRTLAQTLEAMGEPMTVNCICPGMVDTGMGDGSTITDAMRKLITPPSTILRAVDGFLADSSKNGLVAECSVNNIHYRTQPEWGDEEAMKVMTRAY</sequence>
<evidence type="ECO:0000313" key="6">
    <source>
        <dbReference type="Proteomes" id="UP000624244"/>
    </source>
</evidence>
<dbReference type="PRINTS" id="PR00081">
    <property type="entry name" value="GDHRDH"/>
</dbReference>
<evidence type="ECO:0000256" key="2">
    <source>
        <dbReference type="ARBA" id="ARBA00022857"/>
    </source>
</evidence>
<evidence type="ECO:0000313" key="5">
    <source>
        <dbReference type="EMBL" id="KAF5852749.1"/>
    </source>
</evidence>
<accession>A0A8H6DYL5</accession>
<organism evidence="5 6">
    <name type="scientific">Cochliobolus sativus</name>
    <name type="common">Common root rot and spot blotch fungus</name>
    <name type="synonym">Bipolaris sorokiniana</name>
    <dbReference type="NCBI Taxonomy" id="45130"/>
    <lineage>
        <taxon>Eukaryota</taxon>
        <taxon>Fungi</taxon>
        <taxon>Dikarya</taxon>
        <taxon>Ascomycota</taxon>
        <taxon>Pezizomycotina</taxon>
        <taxon>Dothideomycetes</taxon>
        <taxon>Pleosporomycetidae</taxon>
        <taxon>Pleosporales</taxon>
        <taxon>Pleosporineae</taxon>
        <taxon>Pleosporaceae</taxon>
        <taxon>Bipolaris</taxon>
    </lineage>
</organism>
<dbReference type="InterPro" id="IPR036291">
    <property type="entry name" value="NAD(P)-bd_dom_sf"/>
</dbReference>
<evidence type="ECO:0008006" key="7">
    <source>
        <dbReference type="Google" id="ProtNLM"/>
    </source>
</evidence>
<dbReference type="InterPro" id="IPR002347">
    <property type="entry name" value="SDR_fam"/>
</dbReference>
<evidence type="ECO:0000256" key="3">
    <source>
        <dbReference type="ARBA" id="ARBA00023002"/>
    </source>
</evidence>
<comment type="similarity">
    <text evidence="1 4">Belongs to the short-chain dehydrogenases/reductases (SDR) family.</text>
</comment>
<keyword evidence="3" id="KW-0560">Oxidoreductase</keyword>
<dbReference type="Pfam" id="PF00106">
    <property type="entry name" value="adh_short"/>
    <property type="match status" value="1"/>
</dbReference>
<dbReference type="Gene3D" id="3.40.50.720">
    <property type="entry name" value="NAD(P)-binding Rossmann-like Domain"/>
    <property type="match status" value="1"/>
</dbReference>